<dbReference type="SMART" id="SM00563">
    <property type="entry name" value="PlsC"/>
    <property type="match status" value="1"/>
</dbReference>
<comment type="caution">
    <text evidence="5">The sequence shown here is derived from an EMBL/GenBank/DDBJ whole genome shotgun (WGS) entry which is preliminary data.</text>
</comment>
<keyword evidence="3 5" id="KW-0012">Acyltransferase</keyword>
<dbReference type="RefSeq" id="WP_002675380.1">
    <property type="nucleotide sequence ID" value="NZ_CM001795.1"/>
</dbReference>
<dbReference type="GO" id="GO:0006654">
    <property type="term" value="P:phosphatidic acid biosynthetic process"/>
    <property type="evidence" value="ECO:0007669"/>
    <property type="project" value="TreeGrafter"/>
</dbReference>
<dbReference type="InterPro" id="IPR002123">
    <property type="entry name" value="Plipid/glycerol_acylTrfase"/>
</dbReference>
<comment type="pathway">
    <text evidence="1">Lipid metabolism.</text>
</comment>
<reference evidence="5" key="1">
    <citation type="submission" date="2012-01" db="EMBL/GenBank/DDBJ databases">
        <title>The Genome Sequence of Treponema denticola H-22.</title>
        <authorList>
            <consortium name="The Broad Institute Genome Sequencing Platform"/>
            <person name="Earl A."/>
            <person name="Ward D."/>
            <person name="Feldgarden M."/>
            <person name="Gevers D."/>
            <person name="Blanton J.M."/>
            <person name="Fenno C.J."/>
            <person name="Baranova O.V."/>
            <person name="Mathney J."/>
            <person name="Dewhirst F.E."/>
            <person name="Izard J."/>
            <person name="Young S.K."/>
            <person name="Zeng Q."/>
            <person name="Gargeya S."/>
            <person name="Fitzgerald M."/>
            <person name="Haas B."/>
            <person name="Abouelleil A."/>
            <person name="Alvarado L."/>
            <person name="Arachchi H.M."/>
            <person name="Berlin A."/>
            <person name="Chapman S.B."/>
            <person name="Gearin G."/>
            <person name="Goldberg J."/>
            <person name="Griggs A."/>
            <person name="Gujja S."/>
            <person name="Hansen M."/>
            <person name="Heiman D."/>
            <person name="Howarth C."/>
            <person name="Larimer J."/>
            <person name="Lui A."/>
            <person name="MacDonald P.J.P."/>
            <person name="McCowen C."/>
            <person name="Montmayeur A."/>
            <person name="Murphy C."/>
            <person name="Neiman D."/>
            <person name="Pearson M."/>
            <person name="Priest M."/>
            <person name="Roberts A."/>
            <person name="Saif S."/>
            <person name="Shea T."/>
            <person name="Sisk P."/>
            <person name="Stolte C."/>
            <person name="Sykes S."/>
            <person name="Wortman J."/>
            <person name="Nusbaum C."/>
            <person name="Birren B."/>
        </authorList>
    </citation>
    <scope>NUCLEOTIDE SEQUENCE [LARGE SCALE GENOMIC DNA]</scope>
    <source>
        <strain evidence="5">H-22</strain>
    </source>
</reference>
<dbReference type="GO" id="GO:0003841">
    <property type="term" value="F:1-acylglycerol-3-phosphate O-acyltransferase activity"/>
    <property type="evidence" value="ECO:0007669"/>
    <property type="project" value="TreeGrafter"/>
</dbReference>
<sequence>MGALIAILCCLVALSWRAALIGVCHSVYRRGCDWVNSEVIVGPAPRLLFAIFKQYIGFRFEGDYTLTDQLPEQYLVISNHQSILDIVVHMNYYNGTRLRFVAKEELGHNVPLVSPMLKSGKHCLVKRTGSPTQAMKAVDKFADHVVKNNLIPVIFPEGSRSKDGNLKTFHAAGFRRFLNAAPMPVAVCAVDGGWKISSLTRMAKNLKGGAYRIKLLKIYDAPQTKEEQIKILEEGKALIQAQLDEWRKADKK</sequence>
<protein>
    <submittedName>
        <fullName evidence="5">1-acylglycerol-3-phosphate O-acyltransferase</fullName>
    </submittedName>
</protein>
<dbReference type="PATRIC" id="fig|999432.5.peg.732"/>
<organism evidence="5">
    <name type="scientific">Treponema denticola H-22</name>
    <dbReference type="NCBI Taxonomy" id="999432"/>
    <lineage>
        <taxon>Bacteria</taxon>
        <taxon>Pseudomonadati</taxon>
        <taxon>Spirochaetota</taxon>
        <taxon>Spirochaetia</taxon>
        <taxon>Spirochaetales</taxon>
        <taxon>Treponemataceae</taxon>
        <taxon>Treponema</taxon>
    </lineage>
</organism>
<keyword evidence="2 5" id="KW-0808">Transferase</keyword>
<dbReference type="PANTHER" id="PTHR10434:SF11">
    <property type="entry name" value="1-ACYL-SN-GLYCEROL-3-PHOSPHATE ACYLTRANSFERASE"/>
    <property type="match status" value="1"/>
</dbReference>
<evidence type="ECO:0000313" key="5">
    <source>
        <dbReference type="EMBL" id="EMB34938.1"/>
    </source>
</evidence>
<evidence type="ECO:0000256" key="1">
    <source>
        <dbReference type="ARBA" id="ARBA00005189"/>
    </source>
</evidence>
<accession>A0A0E2EIY6</accession>
<dbReference type="AlphaFoldDB" id="A0A0E2EIY6"/>
<proteinExistence type="predicted"/>
<dbReference type="Pfam" id="PF01553">
    <property type="entry name" value="Acyltransferase"/>
    <property type="match status" value="1"/>
</dbReference>
<name>A0A0E2EIY6_TREDN</name>
<evidence type="ECO:0000256" key="2">
    <source>
        <dbReference type="ARBA" id="ARBA00022679"/>
    </source>
</evidence>
<feature type="domain" description="Phospholipid/glycerol acyltransferase" evidence="4">
    <location>
        <begin position="74"/>
        <end position="193"/>
    </location>
</feature>
<dbReference type="Proteomes" id="UP000011705">
    <property type="component" value="Chromosome"/>
</dbReference>
<gene>
    <name evidence="5" type="ORF">HMPREF9726_00704</name>
</gene>
<dbReference type="SUPFAM" id="SSF69593">
    <property type="entry name" value="Glycerol-3-phosphate (1)-acyltransferase"/>
    <property type="match status" value="1"/>
</dbReference>
<dbReference type="EMBL" id="AGDV01000006">
    <property type="protein sequence ID" value="EMB34938.1"/>
    <property type="molecule type" value="Genomic_DNA"/>
</dbReference>
<evidence type="ECO:0000259" key="4">
    <source>
        <dbReference type="SMART" id="SM00563"/>
    </source>
</evidence>
<dbReference type="CDD" id="cd07989">
    <property type="entry name" value="LPLAT_AGPAT-like"/>
    <property type="match status" value="1"/>
</dbReference>
<dbReference type="PANTHER" id="PTHR10434">
    <property type="entry name" value="1-ACYL-SN-GLYCEROL-3-PHOSPHATE ACYLTRANSFERASE"/>
    <property type="match status" value="1"/>
</dbReference>
<evidence type="ECO:0000256" key="3">
    <source>
        <dbReference type="ARBA" id="ARBA00023315"/>
    </source>
</evidence>
<dbReference type="HOGENOM" id="CLU_1102396_0_0_12"/>